<comment type="caution">
    <text evidence="2">The sequence shown here is derived from an EMBL/GenBank/DDBJ whole genome shotgun (WGS) entry which is preliminary data.</text>
</comment>
<proteinExistence type="predicted"/>
<dbReference type="Pfam" id="PF09004">
    <property type="entry name" value="ALKBH8_N"/>
    <property type="match status" value="1"/>
</dbReference>
<dbReference type="GO" id="GO:0008168">
    <property type="term" value="F:methyltransferase activity"/>
    <property type="evidence" value="ECO:0007669"/>
    <property type="project" value="InterPro"/>
</dbReference>
<dbReference type="PANTHER" id="PTHR33332">
    <property type="entry name" value="REVERSE TRANSCRIPTASE DOMAIN-CONTAINING PROTEIN"/>
    <property type="match status" value="1"/>
</dbReference>
<dbReference type="InterPro" id="IPR015095">
    <property type="entry name" value="AlkB_hom8_N"/>
</dbReference>
<organism evidence="2 3">
    <name type="scientific">Ridgeia piscesae</name>
    <name type="common">Tubeworm</name>
    <dbReference type="NCBI Taxonomy" id="27915"/>
    <lineage>
        <taxon>Eukaryota</taxon>
        <taxon>Metazoa</taxon>
        <taxon>Spiralia</taxon>
        <taxon>Lophotrochozoa</taxon>
        <taxon>Annelida</taxon>
        <taxon>Polychaeta</taxon>
        <taxon>Sedentaria</taxon>
        <taxon>Canalipalpata</taxon>
        <taxon>Sabellida</taxon>
        <taxon>Siboglinidae</taxon>
        <taxon>Ridgeia</taxon>
    </lineage>
</organism>
<evidence type="ECO:0000313" key="2">
    <source>
        <dbReference type="EMBL" id="KAK2173320.1"/>
    </source>
</evidence>
<dbReference type="PROSITE" id="PS50878">
    <property type="entry name" value="RT_POL"/>
    <property type="match status" value="1"/>
</dbReference>
<reference evidence="2" key="1">
    <citation type="journal article" date="2023" name="Mol. Biol. Evol.">
        <title>Third-Generation Sequencing Reveals the Adaptive Role of the Epigenome in Three Deep-Sea Polychaetes.</title>
        <authorList>
            <person name="Perez M."/>
            <person name="Aroh O."/>
            <person name="Sun Y."/>
            <person name="Lan Y."/>
            <person name="Juniper S.K."/>
            <person name="Young C.R."/>
            <person name="Angers B."/>
            <person name="Qian P.Y."/>
        </authorList>
    </citation>
    <scope>NUCLEOTIDE SEQUENCE</scope>
    <source>
        <strain evidence="2">R07B-5</strain>
    </source>
</reference>
<dbReference type="Pfam" id="PF00078">
    <property type="entry name" value="RVT_1"/>
    <property type="match status" value="1"/>
</dbReference>
<keyword evidence="3" id="KW-1185">Reference proteome</keyword>
<sequence length="323" mass="36832">MTSLEFQGNFTDRFQTLFTAVACNGFYTDSRIPAALVHWVFNFLSNRPQCVRVGDIKSPVLVSNTGTPQGCVLNPFLYTLYTNDCRSVDSSTQFVRFSDDTAMLALLNDFASYQSYLSSVVRFSSWCSNNSLHLNVSKTKEMCIDFRRNRTGISPIVINGEPVEQVDSFKYLAVILDEKLSFTEHVTAVQKKSQQRLHVLRKLRAFYVDPLLLLRLYRSTIDPLLTYCSICNYPALSVKNRNRLVKISHVNAKIIGLPTPKLSEIIDHAILKKARAVATESDQPLSTFFHVRPSQRRYRCIKCKTSRYSRSFVPVAIRMLNAK</sequence>
<dbReference type="GO" id="GO:0016706">
    <property type="term" value="F:2-oxoglutarate-dependent dioxygenase activity"/>
    <property type="evidence" value="ECO:0007669"/>
    <property type="project" value="InterPro"/>
</dbReference>
<feature type="domain" description="Reverse transcriptase" evidence="1">
    <location>
        <begin position="1"/>
        <end position="176"/>
    </location>
</feature>
<evidence type="ECO:0000313" key="3">
    <source>
        <dbReference type="Proteomes" id="UP001209878"/>
    </source>
</evidence>
<evidence type="ECO:0000259" key="1">
    <source>
        <dbReference type="PROSITE" id="PS50878"/>
    </source>
</evidence>
<accession>A0AAD9NKF3</accession>
<dbReference type="Proteomes" id="UP001209878">
    <property type="component" value="Unassembled WGS sequence"/>
</dbReference>
<gene>
    <name evidence="2" type="ORF">NP493_884g02003</name>
</gene>
<dbReference type="EMBL" id="JAODUO010000884">
    <property type="protein sequence ID" value="KAK2173320.1"/>
    <property type="molecule type" value="Genomic_DNA"/>
</dbReference>
<name>A0AAD9NKF3_RIDPI</name>
<dbReference type="InterPro" id="IPR000477">
    <property type="entry name" value="RT_dom"/>
</dbReference>
<dbReference type="AlphaFoldDB" id="A0AAD9NKF3"/>
<protein>
    <recommendedName>
        <fullName evidence="1">Reverse transcriptase domain-containing protein</fullName>
    </recommendedName>
</protein>